<name>A0ABV4UBI4_9RHOO</name>
<evidence type="ECO:0000256" key="1">
    <source>
        <dbReference type="SAM" id="SignalP"/>
    </source>
</evidence>
<comment type="caution">
    <text evidence="2">The sequence shown here is derived from an EMBL/GenBank/DDBJ whole genome shotgun (WGS) entry which is preliminary data.</text>
</comment>
<reference evidence="3" key="1">
    <citation type="submission" date="2024-06" db="EMBL/GenBank/DDBJ databases">
        <title>Radixoralia hellwigii gen. nov., sp nov., isolated from a root canal in the human oral cavity.</title>
        <authorList>
            <person name="Bartsch S."/>
            <person name="Wittmer A."/>
            <person name="Schulz A.-K."/>
            <person name="Neumann-Schaal M."/>
            <person name="Wolf J."/>
            <person name="Gronow S."/>
            <person name="Tennert C."/>
            <person name="Haecker G."/>
            <person name="Cieplik F."/>
            <person name="Al-Ahmad A."/>
        </authorList>
    </citation>
    <scope>NUCLEOTIDE SEQUENCE [LARGE SCALE GENOMIC DNA]</scope>
    <source>
        <strain evidence="3">Wk13</strain>
    </source>
</reference>
<sequence>MKKIFNLLNVLWTLFFSLLMIAPSAFAQEDSPDAMIKSVTEEVLSIVRQDKDIQSGNTQKAINLVETKVLPHFNFQRMTSLAVGRDWNKANAEQKKRLTEEFKTLLVRTYSNALTGYRNQTVRYRPTRMQAGDTEVVVKSEILQPGNKPIQLQYSVERQNEGWKVYDVVVAGVSLVSNYRSTFNQEVSANGIDGLIKMLVDKNQQNNPNKQ</sequence>
<proteinExistence type="predicted"/>
<protein>
    <submittedName>
        <fullName evidence="2">ABC transporter substrate-binding protein</fullName>
    </submittedName>
</protein>
<dbReference type="Proteomes" id="UP001574673">
    <property type="component" value="Unassembled WGS sequence"/>
</dbReference>
<dbReference type="Gene3D" id="3.10.450.50">
    <property type="match status" value="1"/>
</dbReference>
<feature type="signal peptide" evidence="1">
    <location>
        <begin position="1"/>
        <end position="27"/>
    </location>
</feature>
<dbReference type="Pfam" id="PF05494">
    <property type="entry name" value="MlaC"/>
    <property type="match status" value="1"/>
</dbReference>
<dbReference type="InterPro" id="IPR008869">
    <property type="entry name" value="MlaC/ttg2D"/>
</dbReference>
<gene>
    <name evidence="2" type="ORF">ABCS64_00830</name>
</gene>
<evidence type="ECO:0000313" key="2">
    <source>
        <dbReference type="EMBL" id="MFA9948883.1"/>
    </source>
</evidence>
<dbReference type="PIRSF" id="PIRSF004649">
    <property type="entry name" value="MlaC"/>
    <property type="match status" value="1"/>
</dbReference>
<dbReference type="EMBL" id="JBEUWX010000001">
    <property type="protein sequence ID" value="MFA9948883.1"/>
    <property type="molecule type" value="Genomic_DNA"/>
</dbReference>
<accession>A0ABV4UBI4</accession>
<feature type="chain" id="PRO_5046829846" evidence="1">
    <location>
        <begin position="28"/>
        <end position="211"/>
    </location>
</feature>
<dbReference type="PANTHER" id="PTHR36573">
    <property type="entry name" value="INTERMEMBRANE PHOSPHOLIPID TRANSPORT SYSTEM BINDING PROTEIN MLAC"/>
    <property type="match status" value="1"/>
</dbReference>
<keyword evidence="1" id="KW-0732">Signal</keyword>
<keyword evidence="3" id="KW-1185">Reference proteome</keyword>
<dbReference type="Gene3D" id="1.10.10.640">
    <property type="entry name" value="phospholipid-binding protein"/>
    <property type="match status" value="1"/>
</dbReference>
<dbReference type="RefSeq" id="WP_418890054.1">
    <property type="nucleotide sequence ID" value="NZ_JBEUWX010000001.1"/>
</dbReference>
<evidence type="ECO:0000313" key="3">
    <source>
        <dbReference type="Proteomes" id="UP001574673"/>
    </source>
</evidence>
<dbReference type="PANTHER" id="PTHR36573:SF1">
    <property type="entry name" value="INTERMEMBRANE PHOSPHOLIPID TRANSPORT SYSTEM BINDING PROTEIN MLAC"/>
    <property type="match status" value="1"/>
</dbReference>
<organism evidence="2 3">
    <name type="scientific">Dentiradicibacter hellwigii</name>
    <dbReference type="NCBI Taxonomy" id="3149053"/>
    <lineage>
        <taxon>Bacteria</taxon>
        <taxon>Pseudomonadati</taxon>
        <taxon>Pseudomonadota</taxon>
        <taxon>Betaproteobacteria</taxon>
        <taxon>Rhodocyclales</taxon>
        <taxon>Rhodocyclaceae</taxon>
        <taxon>Dentiradicibacter</taxon>
    </lineage>
</organism>